<name>A0ABV5FXL1_9MICC</name>
<gene>
    <name evidence="2" type="ORF">ACFFX0_09480</name>
</gene>
<accession>A0ABV5FXL1</accession>
<proteinExistence type="predicted"/>
<evidence type="ECO:0000256" key="1">
    <source>
        <dbReference type="SAM" id="SignalP"/>
    </source>
</evidence>
<organism evidence="2 3">
    <name type="scientific">Citricoccus parietis</name>
    <dbReference type="NCBI Taxonomy" id="592307"/>
    <lineage>
        <taxon>Bacteria</taxon>
        <taxon>Bacillati</taxon>
        <taxon>Actinomycetota</taxon>
        <taxon>Actinomycetes</taxon>
        <taxon>Micrococcales</taxon>
        <taxon>Micrococcaceae</taxon>
        <taxon>Citricoccus</taxon>
    </lineage>
</organism>
<protein>
    <submittedName>
        <fullName evidence="2">Uncharacterized protein</fullName>
    </submittedName>
</protein>
<comment type="caution">
    <text evidence="2">The sequence shown here is derived from an EMBL/GenBank/DDBJ whole genome shotgun (WGS) entry which is preliminary data.</text>
</comment>
<keyword evidence="3" id="KW-1185">Reference proteome</keyword>
<feature type="signal peptide" evidence="1">
    <location>
        <begin position="1"/>
        <end position="17"/>
    </location>
</feature>
<feature type="chain" id="PRO_5046633338" evidence="1">
    <location>
        <begin position="18"/>
        <end position="47"/>
    </location>
</feature>
<evidence type="ECO:0000313" key="2">
    <source>
        <dbReference type="EMBL" id="MFB9071416.1"/>
    </source>
</evidence>
<reference evidence="2 3" key="1">
    <citation type="submission" date="2024-09" db="EMBL/GenBank/DDBJ databases">
        <authorList>
            <person name="Sun Q."/>
            <person name="Mori K."/>
        </authorList>
    </citation>
    <scope>NUCLEOTIDE SEQUENCE [LARGE SCALE GENOMIC DNA]</scope>
    <source>
        <strain evidence="2 3">CCM 7609</strain>
    </source>
</reference>
<sequence>MPALAVFCAVIAICARAASRPRAAVFSEWKVLSPMMSLCLPFSPGGR</sequence>
<dbReference type="Proteomes" id="UP001589575">
    <property type="component" value="Unassembled WGS sequence"/>
</dbReference>
<evidence type="ECO:0000313" key="3">
    <source>
        <dbReference type="Proteomes" id="UP001589575"/>
    </source>
</evidence>
<keyword evidence="1" id="KW-0732">Signal</keyword>
<dbReference type="EMBL" id="JBHMFI010000001">
    <property type="protein sequence ID" value="MFB9071416.1"/>
    <property type="molecule type" value="Genomic_DNA"/>
</dbReference>